<accession>A0A1X2GCE5</accession>
<dbReference type="SUPFAM" id="SSF53335">
    <property type="entry name" value="S-adenosyl-L-methionine-dependent methyltransferases"/>
    <property type="match status" value="1"/>
</dbReference>
<dbReference type="Pfam" id="PF13649">
    <property type="entry name" value="Methyltransf_25"/>
    <property type="match status" value="1"/>
</dbReference>
<dbReference type="OrthoDB" id="2013972at2759"/>
<name>A0A1X2GCE5_9FUNG</name>
<protein>
    <submittedName>
        <fullName evidence="2">S-adenosyl-L-methionine-dependent methyltransferase</fullName>
    </submittedName>
</protein>
<dbReference type="Gene3D" id="3.40.50.150">
    <property type="entry name" value="Vaccinia Virus protein VP39"/>
    <property type="match status" value="1"/>
</dbReference>
<evidence type="ECO:0000259" key="1">
    <source>
        <dbReference type="Pfam" id="PF13649"/>
    </source>
</evidence>
<evidence type="ECO:0000313" key="2">
    <source>
        <dbReference type="EMBL" id="ORX49782.1"/>
    </source>
</evidence>
<sequence length="288" mass="32244">MDPSPNAPISFACKDGRTIVADQEVSYILPSDGAEVTRLDLNHQLWLQVTRLYKVPMHDALTRGVRVLDVGCGPGFWTRDMARLYPKSSFVAIDMADVFVHGEIPSNVQFQLVNAAKGLPFKDDSFDFVFQRFLVMGFPTDQYIQSVKEMKRVLKPGGYLETMELVNDCQLPSPALSQVAKWIDDALVARGMDSFIADKVAQFLKDEGFVGIEEQDYSVPIGPWGGPVGDLYLAIQKLAMPAAGVMVTELTPVTENQYRQMVKKALDEVLHYQCATRFRLVYAREPVQ</sequence>
<dbReference type="EMBL" id="MCGT01000025">
    <property type="protein sequence ID" value="ORX49782.1"/>
    <property type="molecule type" value="Genomic_DNA"/>
</dbReference>
<keyword evidence="3" id="KW-1185">Reference proteome</keyword>
<dbReference type="GO" id="GO:0032259">
    <property type="term" value="P:methylation"/>
    <property type="evidence" value="ECO:0007669"/>
    <property type="project" value="UniProtKB-KW"/>
</dbReference>
<dbReference type="Proteomes" id="UP000242146">
    <property type="component" value="Unassembled WGS sequence"/>
</dbReference>
<dbReference type="PANTHER" id="PTHR43591:SF24">
    <property type="entry name" value="2-METHOXY-6-POLYPRENYL-1,4-BENZOQUINOL METHYLASE, MITOCHONDRIAL"/>
    <property type="match status" value="1"/>
</dbReference>
<keyword evidence="2" id="KW-0808">Transferase</keyword>
<organism evidence="2 3">
    <name type="scientific">Hesseltinella vesiculosa</name>
    <dbReference type="NCBI Taxonomy" id="101127"/>
    <lineage>
        <taxon>Eukaryota</taxon>
        <taxon>Fungi</taxon>
        <taxon>Fungi incertae sedis</taxon>
        <taxon>Mucoromycota</taxon>
        <taxon>Mucoromycotina</taxon>
        <taxon>Mucoromycetes</taxon>
        <taxon>Mucorales</taxon>
        <taxon>Cunninghamellaceae</taxon>
        <taxon>Hesseltinella</taxon>
    </lineage>
</organism>
<comment type="caution">
    <text evidence="2">The sequence shown here is derived from an EMBL/GenBank/DDBJ whole genome shotgun (WGS) entry which is preliminary data.</text>
</comment>
<dbReference type="CDD" id="cd02440">
    <property type="entry name" value="AdoMet_MTases"/>
    <property type="match status" value="1"/>
</dbReference>
<evidence type="ECO:0000313" key="3">
    <source>
        <dbReference type="Proteomes" id="UP000242146"/>
    </source>
</evidence>
<reference evidence="2 3" key="1">
    <citation type="submission" date="2016-07" db="EMBL/GenBank/DDBJ databases">
        <title>Pervasive Adenine N6-methylation of Active Genes in Fungi.</title>
        <authorList>
            <consortium name="DOE Joint Genome Institute"/>
            <person name="Mondo S.J."/>
            <person name="Dannebaum R.O."/>
            <person name="Kuo R.C."/>
            <person name="Labutti K."/>
            <person name="Haridas S."/>
            <person name="Kuo A."/>
            <person name="Salamov A."/>
            <person name="Ahrendt S.R."/>
            <person name="Lipzen A."/>
            <person name="Sullivan W."/>
            <person name="Andreopoulos W.B."/>
            <person name="Clum A."/>
            <person name="Lindquist E."/>
            <person name="Daum C."/>
            <person name="Ramamoorthy G.K."/>
            <person name="Gryganskyi A."/>
            <person name="Culley D."/>
            <person name="Magnuson J.K."/>
            <person name="James T.Y."/>
            <person name="O'Malley M.A."/>
            <person name="Stajich J.E."/>
            <person name="Spatafora J.W."/>
            <person name="Visel A."/>
            <person name="Grigoriev I.V."/>
        </authorList>
    </citation>
    <scope>NUCLEOTIDE SEQUENCE [LARGE SCALE GENOMIC DNA]</scope>
    <source>
        <strain evidence="2 3">NRRL 3301</strain>
    </source>
</reference>
<feature type="domain" description="Methyltransferase" evidence="1">
    <location>
        <begin position="67"/>
        <end position="158"/>
    </location>
</feature>
<dbReference type="GO" id="GO:0008168">
    <property type="term" value="F:methyltransferase activity"/>
    <property type="evidence" value="ECO:0007669"/>
    <property type="project" value="UniProtKB-KW"/>
</dbReference>
<gene>
    <name evidence="2" type="ORF">DM01DRAFT_1393781</name>
</gene>
<proteinExistence type="predicted"/>
<keyword evidence="2" id="KW-0489">Methyltransferase</keyword>
<dbReference type="InterPro" id="IPR029063">
    <property type="entry name" value="SAM-dependent_MTases_sf"/>
</dbReference>
<dbReference type="AlphaFoldDB" id="A0A1X2GCE5"/>
<dbReference type="InterPro" id="IPR041698">
    <property type="entry name" value="Methyltransf_25"/>
</dbReference>
<dbReference type="STRING" id="101127.A0A1X2GCE5"/>
<dbReference type="PANTHER" id="PTHR43591">
    <property type="entry name" value="METHYLTRANSFERASE"/>
    <property type="match status" value="1"/>
</dbReference>